<evidence type="ECO:0000313" key="7">
    <source>
        <dbReference type="Proteomes" id="UP000318571"/>
    </source>
</evidence>
<dbReference type="STRING" id="6832.A0A553P9Z3"/>
<protein>
    <recommendedName>
        <fullName evidence="8">Major facilitator superfamily (MFS) profile domain-containing protein</fullName>
    </recommendedName>
</protein>
<feature type="transmembrane region" description="Helical" evidence="5">
    <location>
        <begin position="57"/>
        <end position="80"/>
    </location>
</feature>
<evidence type="ECO:0000256" key="4">
    <source>
        <dbReference type="ARBA" id="ARBA00023136"/>
    </source>
</evidence>
<dbReference type="AlphaFoldDB" id="A0A553P9Z3"/>
<evidence type="ECO:0000256" key="3">
    <source>
        <dbReference type="ARBA" id="ARBA00022989"/>
    </source>
</evidence>
<dbReference type="OMA" id="ISCCIAS"/>
<proteinExistence type="predicted"/>
<evidence type="ECO:0008006" key="8">
    <source>
        <dbReference type="Google" id="ProtNLM"/>
    </source>
</evidence>
<dbReference type="InterPro" id="IPR036259">
    <property type="entry name" value="MFS_trans_sf"/>
</dbReference>
<dbReference type="EMBL" id="VCGU01000005">
    <property type="protein sequence ID" value="TRY74494.1"/>
    <property type="molecule type" value="Genomic_DNA"/>
</dbReference>
<reference evidence="6 7" key="1">
    <citation type="journal article" date="2018" name="Nat. Ecol. Evol.">
        <title>Genomic signatures of mitonuclear coevolution across populations of Tigriopus californicus.</title>
        <authorList>
            <person name="Barreto F.S."/>
            <person name="Watson E.T."/>
            <person name="Lima T.G."/>
            <person name="Willett C.S."/>
            <person name="Edmands S."/>
            <person name="Li W."/>
            <person name="Burton R.S."/>
        </authorList>
    </citation>
    <scope>NUCLEOTIDE SEQUENCE [LARGE SCALE GENOMIC DNA]</scope>
    <source>
        <strain evidence="6 7">San Diego</strain>
    </source>
</reference>
<evidence type="ECO:0000256" key="1">
    <source>
        <dbReference type="ARBA" id="ARBA00004141"/>
    </source>
</evidence>
<evidence type="ECO:0000256" key="2">
    <source>
        <dbReference type="ARBA" id="ARBA00022692"/>
    </source>
</evidence>
<dbReference type="GO" id="GO:0016020">
    <property type="term" value="C:membrane"/>
    <property type="evidence" value="ECO:0007669"/>
    <property type="project" value="UniProtKB-SubCell"/>
</dbReference>
<dbReference type="Proteomes" id="UP000318571">
    <property type="component" value="Chromosome 2"/>
</dbReference>
<gene>
    <name evidence="6" type="ORF">TCAL_15652</name>
</gene>
<comment type="subcellular location">
    <subcellularLocation>
        <location evidence="1">Membrane</location>
        <topology evidence="1">Multi-pass membrane protein</topology>
    </subcellularLocation>
</comment>
<comment type="caution">
    <text evidence="6">The sequence shown here is derived from an EMBL/GenBank/DDBJ whole genome shotgun (WGS) entry which is preliminary data.</text>
</comment>
<keyword evidence="4 5" id="KW-0472">Membrane</keyword>
<accession>A0A553P9Z3</accession>
<evidence type="ECO:0000313" key="6">
    <source>
        <dbReference type="EMBL" id="TRY74494.1"/>
    </source>
</evidence>
<name>A0A553P9Z3_TIGCA</name>
<dbReference type="PANTHER" id="PTHR24064">
    <property type="entry name" value="SOLUTE CARRIER FAMILY 22 MEMBER"/>
    <property type="match status" value="1"/>
</dbReference>
<dbReference type="SUPFAM" id="SSF103473">
    <property type="entry name" value="MFS general substrate transporter"/>
    <property type="match status" value="1"/>
</dbReference>
<feature type="non-terminal residue" evidence="6">
    <location>
        <position position="101"/>
    </location>
</feature>
<feature type="transmembrane region" description="Helical" evidence="5">
    <location>
        <begin position="33"/>
        <end position="51"/>
    </location>
</feature>
<feature type="non-terminal residue" evidence="6">
    <location>
        <position position="1"/>
    </location>
</feature>
<organism evidence="6 7">
    <name type="scientific">Tigriopus californicus</name>
    <name type="common">Marine copepod</name>
    <dbReference type="NCBI Taxonomy" id="6832"/>
    <lineage>
        <taxon>Eukaryota</taxon>
        <taxon>Metazoa</taxon>
        <taxon>Ecdysozoa</taxon>
        <taxon>Arthropoda</taxon>
        <taxon>Crustacea</taxon>
        <taxon>Multicrustacea</taxon>
        <taxon>Hexanauplia</taxon>
        <taxon>Copepoda</taxon>
        <taxon>Harpacticoida</taxon>
        <taxon>Harpacticidae</taxon>
        <taxon>Tigriopus</taxon>
    </lineage>
</organism>
<evidence type="ECO:0000256" key="5">
    <source>
        <dbReference type="SAM" id="Phobius"/>
    </source>
</evidence>
<dbReference type="Gene3D" id="1.20.1250.20">
    <property type="entry name" value="MFS general substrate transporter like domains"/>
    <property type="match status" value="1"/>
</dbReference>
<sequence length="101" mass="10774">GDIIIKHIISGLVEIPGYFGAIYLLNTIGRIRTLSLSFSLSGLVLLAILVVPKDMEWLILTVAFVGKSCITLAFGAVYTFTAEVYPTIARSTGIGCCSCMA</sequence>
<keyword evidence="7" id="KW-1185">Reference proteome</keyword>
<keyword evidence="3 5" id="KW-1133">Transmembrane helix</keyword>
<keyword evidence="2 5" id="KW-0812">Transmembrane</keyword>